<feature type="compositionally biased region" description="Low complexity" evidence="4">
    <location>
        <begin position="1074"/>
        <end position="1089"/>
    </location>
</feature>
<accession>A0A075AXX8</accession>
<feature type="compositionally biased region" description="Low complexity" evidence="4">
    <location>
        <begin position="2101"/>
        <end position="2115"/>
    </location>
</feature>
<dbReference type="GO" id="GO:0045053">
    <property type="term" value="P:protein retention in Golgi apparatus"/>
    <property type="evidence" value="ECO:0007669"/>
    <property type="project" value="TreeGrafter"/>
</dbReference>
<dbReference type="OMA" id="SGWRPIR"/>
<feature type="compositionally biased region" description="Basic and acidic residues" evidence="4">
    <location>
        <begin position="1472"/>
        <end position="1484"/>
    </location>
</feature>
<dbReference type="HOGENOM" id="CLU_000135_0_0_1"/>
<evidence type="ECO:0000256" key="4">
    <source>
        <dbReference type="SAM" id="MobiDB-lite"/>
    </source>
</evidence>
<evidence type="ECO:0000259" key="7">
    <source>
        <dbReference type="Pfam" id="PF25037"/>
    </source>
</evidence>
<dbReference type="STRING" id="988480.A0A075AXX8"/>
<dbReference type="InterPro" id="IPR026847">
    <property type="entry name" value="VPS13"/>
</dbReference>
<feature type="compositionally biased region" description="Basic and acidic residues" evidence="4">
    <location>
        <begin position="2086"/>
        <end position="2098"/>
    </location>
</feature>
<feature type="region of interest" description="Disordered" evidence="4">
    <location>
        <begin position="1472"/>
        <end position="1498"/>
    </location>
</feature>
<keyword evidence="9" id="KW-1185">Reference proteome</keyword>
<feature type="compositionally biased region" description="Basic and acidic residues" evidence="4">
    <location>
        <begin position="1905"/>
        <end position="1917"/>
    </location>
</feature>
<evidence type="ECO:0000256" key="2">
    <source>
        <dbReference type="ARBA" id="ARBA00022448"/>
    </source>
</evidence>
<comment type="similarity">
    <text evidence="1">Belongs to the VPS13 family.</text>
</comment>
<feature type="region of interest" description="Disordered" evidence="4">
    <location>
        <begin position="1905"/>
        <end position="1947"/>
    </location>
</feature>
<dbReference type="PANTHER" id="PTHR16166:SF93">
    <property type="entry name" value="INTERMEMBRANE LIPID TRANSFER PROTEIN VPS13"/>
    <property type="match status" value="1"/>
</dbReference>
<name>A0A075AXX8_ROZAC</name>
<dbReference type="EMBL" id="KE560886">
    <property type="protein sequence ID" value="EPZ35077.1"/>
    <property type="molecule type" value="Genomic_DNA"/>
</dbReference>
<dbReference type="InterPro" id="IPR026854">
    <property type="entry name" value="VPS13_N"/>
</dbReference>
<feature type="domain" description="Intermembrane lipid transfer protein VPS13-like C-terminal" evidence="7">
    <location>
        <begin position="2544"/>
        <end position="2650"/>
    </location>
</feature>
<dbReference type="OrthoDB" id="428159at2759"/>
<dbReference type="PANTHER" id="PTHR16166">
    <property type="entry name" value="VACUOLAR PROTEIN SORTING-ASSOCIATED PROTEIN VPS13"/>
    <property type="match status" value="1"/>
</dbReference>
<evidence type="ECO:0000256" key="3">
    <source>
        <dbReference type="ARBA" id="ARBA00023055"/>
    </source>
</evidence>
<feature type="compositionally biased region" description="Low complexity" evidence="4">
    <location>
        <begin position="1918"/>
        <end position="1947"/>
    </location>
</feature>
<dbReference type="Pfam" id="PF12624">
    <property type="entry name" value="VPS13_N"/>
    <property type="match status" value="1"/>
</dbReference>
<evidence type="ECO:0000313" key="8">
    <source>
        <dbReference type="EMBL" id="EPZ35077.1"/>
    </source>
</evidence>
<feature type="region of interest" description="Disordered" evidence="4">
    <location>
        <begin position="2086"/>
        <end position="2115"/>
    </location>
</feature>
<dbReference type="Proteomes" id="UP000030755">
    <property type="component" value="Unassembled WGS sequence"/>
</dbReference>
<evidence type="ECO:0000256" key="1">
    <source>
        <dbReference type="ARBA" id="ARBA00006545"/>
    </source>
</evidence>
<dbReference type="GO" id="GO:0006623">
    <property type="term" value="P:protein targeting to vacuole"/>
    <property type="evidence" value="ECO:0007669"/>
    <property type="project" value="TreeGrafter"/>
</dbReference>
<reference evidence="8 9" key="1">
    <citation type="journal article" date="2013" name="Curr. Biol.">
        <title>Shared signatures of parasitism and phylogenomics unite Cryptomycota and microsporidia.</title>
        <authorList>
            <person name="James T.Y."/>
            <person name="Pelin A."/>
            <person name="Bonen L."/>
            <person name="Ahrendt S."/>
            <person name="Sain D."/>
            <person name="Corradi N."/>
            <person name="Stajich J.E."/>
        </authorList>
    </citation>
    <scope>NUCLEOTIDE SEQUENCE [LARGE SCALE GENOMIC DNA]</scope>
    <source>
        <strain evidence="8 9">CSF55</strain>
    </source>
</reference>
<keyword evidence="2" id="KW-0813">Transport</keyword>
<dbReference type="Pfam" id="PF25036">
    <property type="entry name" value="VPS13_VAB"/>
    <property type="match status" value="1"/>
</dbReference>
<feature type="domain" description="Chorein N-terminal" evidence="5">
    <location>
        <begin position="4"/>
        <end position="1127"/>
    </location>
</feature>
<dbReference type="GO" id="GO:0045324">
    <property type="term" value="P:late endosome to vacuole transport"/>
    <property type="evidence" value="ECO:0007669"/>
    <property type="project" value="TreeGrafter"/>
</dbReference>
<dbReference type="GO" id="GO:0006869">
    <property type="term" value="P:lipid transport"/>
    <property type="evidence" value="ECO:0007669"/>
    <property type="project" value="UniProtKB-KW"/>
</dbReference>
<feature type="domain" description="Vacuolar protein sorting-associated protein 13 VPS13 adaptor binding" evidence="6">
    <location>
        <begin position="1518"/>
        <end position="1903"/>
    </location>
</feature>
<dbReference type="InterPro" id="IPR056748">
    <property type="entry name" value="VPS13-like_C"/>
</dbReference>
<gene>
    <name evidence="8" type="ORF">O9G_004378</name>
</gene>
<dbReference type="Pfam" id="PF25037">
    <property type="entry name" value="VPS13_C"/>
    <property type="match status" value="1"/>
</dbReference>
<dbReference type="GO" id="GO:0007005">
    <property type="term" value="P:mitochondrion organization"/>
    <property type="evidence" value="ECO:0007669"/>
    <property type="project" value="TreeGrafter"/>
</dbReference>
<feature type="region of interest" description="Disordered" evidence="4">
    <location>
        <begin position="1066"/>
        <end position="1089"/>
    </location>
</feature>
<evidence type="ECO:0000313" key="9">
    <source>
        <dbReference type="Proteomes" id="UP000030755"/>
    </source>
</evidence>
<organism evidence="8 9">
    <name type="scientific">Rozella allomycis (strain CSF55)</name>
    <dbReference type="NCBI Taxonomy" id="988480"/>
    <lineage>
        <taxon>Eukaryota</taxon>
        <taxon>Fungi</taxon>
        <taxon>Fungi incertae sedis</taxon>
        <taxon>Cryptomycota</taxon>
        <taxon>Cryptomycota incertae sedis</taxon>
        <taxon>Rozella</taxon>
    </lineage>
</organism>
<dbReference type="InterPro" id="IPR009543">
    <property type="entry name" value="VPS13_VAB"/>
</dbReference>
<evidence type="ECO:0000259" key="5">
    <source>
        <dbReference type="Pfam" id="PF12624"/>
    </source>
</evidence>
<proteinExistence type="inferred from homology"/>
<sequence length="2674" mass="308735">MDLFDRLKRRERFQSMRPMNSIVKTNAKEWWRFAISCVKKSIRERNEKWSWKYFEKRREERRKYVSLFNKKLDNKMSDLDKQEIELLERILSIEDIRLYRSIAGKEQREREKKEKKPEVSGGWFSYFYSSRKEEADKDLKNLYETIGFNENELNWEISKDAVLLNLRFNLKSGSLCLINNKLEFLNARFEGLEMKYSTRQTSFDVLMKLEDISIRDGTIGTLFPLIVEKKFDGHSGKTTIVDSKRLESNVINIAELNKPFVVLNYQHKPLHGEADESLQIDMEPLKLVYNYKLINVLQNFFKRIGTNETLDAIVNAANKGIIKMTRAGLQFALEEHKSFDLKLNLNAPLLILPFDVSDLKSSLFIADLGRLNVKSDLINKNEMNEEDLNKLMYDKFILNLSKLEMLYIPFNKFYLENNFNRKEFQFIPNVNLKMILQIGIVPSVTRILIDSFTDEINLLFSNVKYNKLLKLFDIYFPLNESMDDQKEEEVFYDAEETPVIDKEILKFTLKIQKLKAIIYKEEDDERLIKLNESNAPFLLYVGETGVESFSVDFSKKEMESQVEIKFGSFYIKEEENVFESEKGRHEFMNLQYLMGLKPQAKLFISKVTLTVDPRVIKKFQEYLNLTFINKKSVKSDNKSELDVWISLEGIKFMLFDGEECFSCVELEQGNLQIDKGIIGNLKEIKIKRINSNLKKVYNEHELYDSKDEGLFLKGKNVLSFEYFDNFLKLNGGSLHLFYCHEDLKRLMKFIKSFPLENEKSESEMNYEINLSTPIVQVRDIEDENGKIISYLGNLKLIKENEKKLNILIQSAKVEAETFYGKKKIMKDFDVELGIEYDKEPRMYVKGNVSRVKVELDEFLYEMLLKNVFYLIDSTSEIFSDEVGEKGEGRVEGEWSDELNSKVTAGVTDQVMGSALTNTLNTLALQNLNTPDKVINEIVVELQGIELELFNLRDGKCLNFCLFKINKSVLNFKRDRGEMQVDVWVDSFSLDDTRSIKQYYTQIIPESEYSDGQLFIQYTMVENGNGMVKVTLDSPKMITSLNNIYSIKSFFLDNYPQKDNKVEMNLKGSNGAQRNTFKSNVKSNSKSQSKNNTNSVFYFLVNVVNFELFILEDLKNKETEAILIKMKQFVYSTKGNSSLSFENFGLFLLNMNEKELFKFVDEFDASLTIENDQMNQCVNYWLNTKPIVFRISYHDILLVYKIITNFIEGGVEVDGGRSSEGEVICASSDTTTLNNTTLNLNSDTLNVNVTWMDSSELIVMSELLTWNSQGIKFLLIDDVSECQLPILDIKIDKHQMEVKDWNLNLKLKSEIEMNVNYFNSSNSHWEPLVESFKTQIKVNKDNKGTMNYELNGLNDLMVNLNKQFMKNIKNIFEQIEKKPNKRKQGYPCVIINKTGCLIELFNKDEKRLIKNGEKIPFNFKDLNDSTRMGNIQLLLISIKLDNFKKINEIPIDKEGTKYYPLKRDVEKEKMNELREPISRGNELREPTSPSSSFTSSTPLNPLNTSNLLNPNPKHLVCVNVFVDGNIKNVCFESTIQIRNKTNLPFEATLLDASLLLKSKILIATEDGGGFDPMLLYDNVIKVRPNIEGIEYCNEIINWREFNKDCAMLIECRNLKDEKLNLKFELEIKVENFEYPCLTITIYNCLIIQNCLPFDIYYKIYEEEKSFAFGGIIKSVEEYAMNQIDIKKTISILVDILETEFKQGQAIINGNEVDYNLSFRNKNLKLKIEYENLNQFGISKRVSISSPFVILNKTGLLIKYKEENINWYDSEVDDESGERSYQYTSNFNNSNFNNSKITLASFNKVYLKVMDSDWSRLINFDSIENHVLIPNRNKQIEYSIGISITKYFKSTIVTLTPKIIIVNQLNKTIKFKQFGSLNENIYELKMNQQIPFHSDLKVNNSIIELKGDEGKGEGGRSKGEGMNTDSSTTSSSTSSQTTTTSSQPTTSLSQSSHSQLLFNFRNLGKTFLSLNNELIRIDIVSESNILFVNINHSINWPFKLINQTKFQFKYFQKNCSNIFTLNENQQENYIWENSTIEKKLILKRNNKNFELNISEIGLTESFNFNDCLIYADIIAQNETTLVTIKERERRGEVKGERRESVSNQNTTYTTNTPTLNQNVSSKSLSLAQPFSLSKSKSKSLSLSHSQSNSSNFSSYVVNHLLTLRFNLLVSLINNSIEIGLISAKDLFLEYSDSDFDLNLKLLIKWLQFDNQLYGFDQPIIFYPTSLNLNDELNFFSCSIFKSKDKNHGVDYFKYFSILFQEMSIELDEKFLYELFDFISFQSKISTENPFNKDLKIPTQNNSNISNQLIYFEVFQLHPLKINFSFSRSGNKIKKGNPFSLILDSLTMAIGNVHNAPITLNALIMEHPIIQKDLLYKLILEYYSLKLTLQFHKLLGSADILGIQIILLFSLGGASFLNKTVYGLSDAFSKFTGSVGKGLSVVTLDSKFQEKRRQSKSRNKPKHVFNGVALGAKSFASSIKSGVTGLIEKPTQGAIKDGVGGFFKGIGKGLVGAVSKPIVGVFDLASNVSEGIKNTTIAFDEFEVSRIRLPRFIAYDRILRPFSERDAIGQSFLKECAHSKYINDFYVAHINVPEDNSIAIVSNQRIIYLAERNLKLIWEIPFDIFIAVKTTFDGIVLLIRHPEFAQRFISCSDHSTANWFCLQINDALAIYNNSRRF</sequence>
<feature type="compositionally biased region" description="Low complexity" evidence="4">
    <location>
        <begin position="1485"/>
        <end position="1498"/>
    </location>
</feature>
<keyword evidence="3" id="KW-0445">Lipid transport</keyword>
<evidence type="ECO:0000259" key="6">
    <source>
        <dbReference type="Pfam" id="PF25036"/>
    </source>
</evidence>
<protein>
    <submittedName>
        <fullName evidence="8">Vacuolar protein sorting-associated protein 13 domain-containing protein</fullName>
    </submittedName>
</protein>